<evidence type="ECO:0000313" key="13">
    <source>
        <dbReference type="EMBL" id="ACC78710.1"/>
    </source>
</evidence>
<keyword evidence="7" id="KW-0547">Nucleotide-binding</keyword>
<name>B9TVN0_9VIRU</name>
<evidence type="ECO:0000256" key="6">
    <source>
        <dbReference type="ARBA" id="ARBA00022723"/>
    </source>
</evidence>
<evidence type="ECO:0000256" key="9">
    <source>
        <dbReference type="ARBA" id="ARBA00022801"/>
    </source>
</evidence>
<keyword evidence="11" id="KW-0238">DNA-binding</keyword>
<evidence type="ECO:0000313" key="14">
    <source>
        <dbReference type="Proteomes" id="UP000201700"/>
    </source>
</evidence>
<evidence type="ECO:0000256" key="8">
    <source>
        <dbReference type="ARBA" id="ARBA00022759"/>
    </source>
</evidence>
<dbReference type="PROSITE" id="PS52020">
    <property type="entry name" value="CRESS_DNA_REP"/>
    <property type="match status" value="1"/>
</dbReference>
<dbReference type="GO" id="GO:0042025">
    <property type="term" value="C:host cell nucleus"/>
    <property type="evidence" value="ECO:0007669"/>
    <property type="project" value="UniProtKB-SubCell"/>
</dbReference>
<comment type="subcellular location">
    <subcellularLocation>
        <location evidence="1">Host nucleus</location>
    </subcellularLocation>
</comment>
<dbReference type="GO" id="GO:0003677">
    <property type="term" value="F:DNA binding"/>
    <property type="evidence" value="ECO:0007669"/>
    <property type="project" value="UniProtKB-KW"/>
</dbReference>
<dbReference type="GO" id="GO:0046872">
    <property type="term" value="F:metal ion binding"/>
    <property type="evidence" value="ECO:0007669"/>
    <property type="project" value="UniProtKB-KW"/>
</dbReference>
<evidence type="ECO:0000256" key="2">
    <source>
        <dbReference type="ARBA" id="ARBA00022679"/>
    </source>
</evidence>
<sequence length="317" mass="36952">MPSAQSVFWCFTIFFTSASPPDLVPLFENTSVSYACWQEEESPTTRRRHLQGYLQLKTKKSLSAVKSLFGDLNPHLEKQRARRTDEARDYCMKEETRVSGPFEFGDYCPSGSHKRRQRESVIRSPVRMAEENPSLFRRVKAKIAEEEFQKTAHEIQISNLKSWQLRLKTLLERAPDDRTIFWVYGPDGGEREINLCSRPVCKWDPNFYTRGGSADNVYLPVYRSTKEIILYLISPRDKKDYLQYSLIEMFKDRLIVSNKVRAPYGSFNYCIHVVVMSNLLPDFEKISQDRVHVIPCIPCGVCLKHHNINDKCEDYVD</sequence>
<dbReference type="GO" id="GO:0000166">
    <property type="term" value="F:nucleotide binding"/>
    <property type="evidence" value="ECO:0007669"/>
    <property type="project" value="UniProtKB-KW"/>
</dbReference>
<dbReference type="InterPro" id="IPR049912">
    <property type="entry name" value="CRESS_DNA_REP"/>
</dbReference>
<reference evidence="13 14" key="1">
    <citation type="submission" date="2008-01" db="EMBL/GenBank/DDBJ databases">
        <title>Symptomless Reservoirs of Begomoviruses.</title>
        <authorList>
            <person name="Rehman M."/>
            <person name="Mansoor S."/>
            <person name="Fauquet C."/>
        </authorList>
    </citation>
    <scope>NUCLEOTIDE SEQUENCE [LARGE SCALE GENOMIC DNA]</scope>
    <source>
        <strain evidence="13">Octa-alpha-12</strain>
    </source>
</reference>
<evidence type="ECO:0000256" key="3">
    <source>
        <dbReference type="ARBA" id="ARBA00022695"/>
    </source>
</evidence>
<evidence type="ECO:0000256" key="1">
    <source>
        <dbReference type="ARBA" id="ARBA00004147"/>
    </source>
</evidence>
<dbReference type="GO" id="GO:0016787">
    <property type="term" value="F:hydrolase activity"/>
    <property type="evidence" value="ECO:0007669"/>
    <property type="project" value="UniProtKB-KW"/>
</dbReference>
<keyword evidence="5" id="KW-0540">Nuclease</keyword>
<dbReference type="EMBL" id="EU384641">
    <property type="protein sequence ID" value="ACC78710.1"/>
    <property type="molecule type" value="Genomic_DNA"/>
</dbReference>
<evidence type="ECO:0000256" key="4">
    <source>
        <dbReference type="ARBA" id="ARBA00022705"/>
    </source>
</evidence>
<keyword evidence="6" id="KW-0479">Metal-binding</keyword>
<keyword evidence="8" id="KW-0255">Endonuclease</keyword>
<keyword evidence="9" id="KW-0378">Hydrolase</keyword>
<dbReference type="Proteomes" id="UP000201700">
    <property type="component" value="Segment"/>
</dbReference>
<proteinExistence type="predicted"/>
<dbReference type="GO" id="GO:0006260">
    <property type="term" value="P:DNA replication"/>
    <property type="evidence" value="ECO:0007669"/>
    <property type="project" value="UniProtKB-KW"/>
</dbReference>
<protein>
    <submittedName>
        <fullName evidence="13">Replication protein</fullName>
    </submittedName>
</protein>
<feature type="domain" description="CRESS-DNA virus Rep endonuclease" evidence="12">
    <location>
        <begin position="3"/>
        <end position="107"/>
    </location>
</feature>
<dbReference type="GO" id="GO:0016779">
    <property type="term" value="F:nucleotidyltransferase activity"/>
    <property type="evidence" value="ECO:0007669"/>
    <property type="project" value="UniProtKB-KW"/>
</dbReference>
<dbReference type="Gene3D" id="3.40.1310.20">
    <property type="match status" value="1"/>
</dbReference>
<dbReference type="Pfam" id="PF02407">
    <property type="entry name" value="Viral_Rep"/>
    <property type="match status" value="1"/>
</dbReference>
<keyword evidence="2" id="KW-0808">Transferase</keyword>
<keyword evidence="4" id="KW-0235">DNA replication</keyword>
<keyword evidence="10" id="KW-0190">Covalent protein-DNA linkage</keyword>
<evidence type="ECO:0000256" key="11">
    <source>
        <dbReference type="ARBA" id="ARBA00023125"/>
    </source>
</evidence>
<evidence type="ECO:0000259" key="12">
    <source>
        <dbReference type="PROSITE" id="PS52020"/>
    </source>
</evidence>
<accession>B9TVN0</accession>
<evidence type="ECO:0000256" key="5">
    <source>
        <dbReference type="ARBA" id="ARBA00022722"/>
    </source>
</evidence>
<evidence type="ECO:0000256" key="10">
    <source>
        <dbReference type="ARBA" id="ARBA00023124"/>
    </source>
</evidence>
<keyword evidence="3" id="KW-0548">Nucleotidyltransferase</keyword>
<dbReference type="GO" id="GO:0004519">
    <property type="term" value="F:endonuclease activity"/>
    <property type="evidence" value="ECO:0007669"/>
    <property type="project" value="UniProtKB-KW"/>
</dbReference>
<evidence type="ECO:0000256" key="7">
    <source>
        <dbReference type="ARBA" id="ARBA00022741"/>
    </source>
</evidence>
<organism evidence="13 14">
    <name type="scientific">Gossypium darwinii symptomless alphasatellite</name>
    <dbReference type="NCBI Taxonomy" id="656025"/>
    <lineage>
        <taxon>Viruses</taxon>
        <taxon>Viruses incertae sedis</taxon>
        <taxon>Alphasatellitidae</taxon>
        <taxon>Geminialphasatellitinae</taxon>
        <taxon>Colecusatellite</taxon>
        <taxon>Colecusatellite gossypiumdarwinii</taxon>
    </lineage>
</organism>